<dbReference type="AlphaFoldDB" id="A0AAD8BMC3"/>
<dbReference type="PANTHER" id="PTHR43658:SF8">
    <property type="entry name" value="17-BETA-HYDROXYSTEROID DEHYDROGENASE 14-RELATED"/>
    <property type="match status" value="1"/>
</dbReference>
<dbReference type="FunFam" id="3.40.50.720:FF:000084">
    <property type="entry name" value="Short-chain dehydrogenase reductase"/>
    <property type="match status" value="1"/>
</dbReference>
<evidence type="ECO:0000313" key="3">
    <source>
        <dbReference type="Proteomes" id="UP001233172"/>
    </source>
</evidence>
<name>A0AAD8BMC3_BIOPF</name>
<dbReference type="InterPro" id="IPR020904">
    <property type="entry name" value="Sc_DH/Rdtase_CS"/>
</dbReference>
<evidence type="ECO:0000313" key="2">
    <source>
        <dbReference type="EMBL" id="KAK0057236.1"/>
    </source>
</evidence>
<dbReference type="Gene3D" id="3.40.50.720">
    <property type="entry name" value="NAD(P)-binding Rossmann-like Domain"/>
    <property type="match status" value="1"/>
</dbReference>
<comment type="caution">
    <text evidence="2">The sequence shown here is derived from an EMBL/GenBank/DDBJ whole genome shotgun (WGS) entry which is preliminary data.</text>
</comment>
<accession>A0AAD8BMC3</accession>
<keyword evidence="3" id="KW-1185">Reference proteome</keyword>
<dbReference type="Pfam" id="PF13561">
    <property type="entry name" value="adh_short_C2"/>
    <property type="match status" value="1"/>
</dbReference>
<proteinExistence type="predicted"/>
<dbReference type="Proteomes" id="UP001233172">
    <property type="component" value="Unassembled WGS sequence"/>
</dbReference>
<evidence type="ECO:0000256" key="1">
    <source>
        <dbReference type="ARBA" id="ARBA00023002"/>
    </source>
</evidence>
<dbReference type="PRINTS" id="PR00081">
    <property type="entry name" value="GDHRDH"/>
</dbReference>
<dbReference type="PANTHER" id="PTHR43658">
    <property type="entry name" value="SHORT-CHAIN DEHYDROGENASE/REDUCTASE"/>
    <property type="match status" value="1"/>
</dbReference>
<dbReference type="GO" id="GO:0006706">
    <property type="term" value="P:steroid catabolic process"/>
    <property type="evidence" value="ECO:0007669"/>
    <property type="project" value="TreeGrafter"/>
</dbReference>
<organism evidence="2 3">
    <name type="scientific">Biomphalaria pfeifferi</name>
    <name type="common">Bloodfluke planorb</name>
    <name type="synonym">Freshwater snail</name>
    <dbReference type="NCBI Taxonomy" id="112525"/>
    <lineage>
        <taxon>Eukaryota</taxon>
        <taxon>Metazoa</taxon>
        <taxon>Spiralia</taxon>
        <taxon>Lophotrochozoa</taxon>
        <taxon>Mollusca</taxon>
        <taxon>Gastropoda</taxon>
        <taxon>Heterobranchia</taxon>
        <taxon>Euthyneura</taxon>
        <taxon>Panpulmonata</taxon>
        <taxon>Hygrophila</taxon>
        <taxon>Lymnaeoidea</taxon>
        <taxon>Planorbidae</taxon>
        <taxon>Biomphalaria</taxon>
    </lineage>
</organism>
<dbReference type="InterPro" id="IPR036291">
    <property type="entry name" value="NAD(P)-bd_dom_sf"/>
</dbReference>
<dbReference type="GO" id="GO:0005829">
    <property type="term" value="C:cytosol"/>
    <property type="evidence" value="ECO:0007669"/>
    <property type="project" value="TreeGrafter"/>
</dbReference>
<dbReference type="EMBL" id="JASAOG010000056">
    <property type="protein sequence ID" value="KAK0057236.1"/>
    <property type="molecule type" value="Genomic_DNA"/>
</dbReference>
<dbReference type="PRINTS" id="PR00080">
    <property type="entry name" value="SDRFAMILY"/>
</dbReference>
<keyword evidence="1" id="KW-0560">Oxidoreductase</keyword>
<reference evidence="2" key="1">
    <citation type="journal article" date="2023" name="PLoS Negl. Trop. Dis.">
        <title>A genome sequence for Biomphalaria pfeifferi, the major vector snail for the human-infecting parasite Schistosoma mansoni.</title>
        <authorList>
            <person name="Bu L."/>
            <person name="Lu L."/>
            <person name="Laidemitt M.R."/>
            <person name="Zhang S.M."/>
            <person name="Mutuku M."/>
            <person name="Mkoji G."/>
            <person name="Steinauer M."/>
            <person name="Loker E.S."/>
        </authorList>
    </citation>
    <scope>NUCLEOTIDE SEQUENCE</scope>
    <source>
        <strain evidence="2">KasaAsao</strain>
    </source>
</reference>
<dbReference type="SUPFAM" id="SSF51735">
    <property type="entry name" value="NAD(P)-binding Rossmann-fold domains"/>
    <property type="match status" value="1"/>
</dbReference>
<dbReference type="InterPro" id="IPR002347">
    <property type="entry name" value="SDR_fam"/>
</dbReference>
<sequence length="278" mass="29842">MIDCSKRRMPSTCSLRYKDKVVIVTGGASGIGLGAVKTFVENGSKVVFCDLNEKDGLSVETSLNAEGPGECKFIVCDVSNEEQVKKLIDFTVETFGKLDCLVNNAGVHPPHKPVDDFSSEEFKSLLDVNVIGFFHATKYAIPHLRKTQGNIINNGSLVAYIGQPGAVTYAASKGAVISMTKALAIDEAKYNVRVNSFSPGNIFTPLWEKAALASPDYNKCIQAGKDAQLLGRFGTIEECGLVCLFLAADATFCTGININVSGGAELDYGHKNKTTLKE</sequence>
<dbReference type="PROSITE" id="PS00061">
    <property type="entry name" value="ADH_SHORT"/>
    <property type="match status" value="1"/>
</dbReference>
<protein>
    <submittedName>
        <fullName evidence="2">17-beta-hydroxysteroid dehydrogenase 14</fullName>
    </submittedName>
</protein>
<reference evidence="2" key="2">
    <citation type="submission" date="2023-04" db="EMBL/GenBank/DDBJ databases">
        <authorList>
            <person name="Bu L."/>
            <person name="Lu L."/>
            <person name="Laidemitt M.R."/>
            <person name="Zhang S.M."/>
            <person name="Mutuku M."/>
            <person name="Mkoji G."/>
            <person name="Steinauer M."/>
            <person name="Loker E.S."/>
        </authorList>
    </citation>
    <scope>NUCLEOTIDE SEQUENCE</scope>
    <source>
        <strain evidence="2">KasaAsao</strain>
        <tissue evidence="2">Whole Snail</tissue>
    </source>
</reference>
<gene>
    <name evidence="2" type="ORF">Bpfe_013329</name>
</gene>
<dbReference type="GO" id="GO:0004303">
    <property type="term" value="F:estradiol 17-beta-dehydrogenase [NAD(P)+] activity"/>
    <property type="evidence" value="ECO:0007669"/>
    <property type="project" value="TreeGrafter"/>
</dbReference>